<dbReference type="eggNOG" id="KOG1684">
    <property type="taxonomic scope" value="Eukaryota"/>
</dbReference>
<organism evidence="7 8">
    <name type="scientific">Sphaeroforma arctica JP610</name>
    <dbReference type="NCBI Taxonomy" id="667725"/>
    <lineage>
        <taxon>Eukaryota</taxon>
        <taxon>Ichthyosporea</taxon>
        <taxon>Ichthyophonida</taxon>
        <taxon>Sphaeroforma</taxon>
    </lineage>
</organism>
<dbReference type="RefSeq" id="XP_014156151.1">
    <property type="nucleotide sequence ID" value="XM_014300676.1"/>
</dbReference>
<evidence type="ECO:0000256" key="4">
    <source>
        <dbReference type="SAM" id="Coils"/>
    </source>
</evidence>
<evidence type="ECO:0000313" key="7">
    <source>
        <dbReference type="EMBL" id="KNC82249.1"/>
    </source>
</evidence>
<evidence type="ECO:0000256" key="5">
    <source>
        <dbReference type="SAM" id="MobiDB-lite"/>
    </source>
</evidence>
<feature type="domain" description="Enoyl-CoA hydratase/isomerase" evidence="6">
    <location>
        <begin position="178"/>
        <end position="405"/>
    </location>
</feature>
<dbReference type="EMBL" id="KQ241945">
    <property type="protein sequence ID" value="KNC82249.1"/>
    <property type="molecule type" value="Genomic_DNA"/>
</dbReference>
<feature type="coiled-coil region" evidence="4">
    <location>
        <begin position="723"/>
        <end position="757"/>
    </location>
</feature>
<gene>
    <name evidence="7" type="ORF">SARC_05456</name>
</gene>
<name>A0A0L0G070_9EUKA</name>
<dbReference type="InterPro" id="IPR032259">
    <property type="entry name" value="HIBYL-CoA-H"/>
</dbReference>
<dbReference type="PANTHER" id="PTHR43176">
    <property type="entry name" value="3-HYDROXYISOBUTYRYL-COA HYDROLASE-RELATED"/>
    <property type="match status" value="1"/>
</dbReference>
<dbReference type="Proteomes" id="UP000054560">
    <property type="component" value="Unassembled WGS sequence"/>
</dbReference>
<evidence type="ECO:0000313" key="8">
    <source>
        <dbReference type="Proteomes" id="UP000054560"/>
    </source>
</evidence>
<feature type="compositionally biased region" description="Basic and acidic residues" evidence="5">
    <location>
        <begin position="610"/>
        <end position="629"/>
    </location>
</feature>
<keyword evidence="8" id="KW-1185">Reference proteome</keyword>
<dbReference type="STRING" id="667725.A0A0L0G070"/>
<evidence type="ECO:0000256" key="3">
    <source>
        <dbReference type="ARBA" id="ARBA00022801"/>
    </source>
</evidence>
<dbReference type="OrthoDB" id="330128at2759"/>
<evidence type="ECO:0000256" key="1">
    <source>
        <dbReference type="ARBA" id="ARBA00001709"/>
    </source>
</evidence>
<evidence type="ECO:0000256" key="2">
    <source>
        <dbReference type="ARBA" id="ARBA00011915"/>
    </source>
</evidence>
<dbReference type="GeneID" id="25905960"/>
<dbReference type="Pfam" id="PF16113">
    <property type="entry name" value="ECH_2"/>
    <property type="match status" value="1"/>
</dbReference>
<proteinExistence type="predicted"/>
<dbReference type="EC" id="3.1.2.4" evidence="2"/>
<accession>A0A0L0G070</accession>
<dbReference type="InterPro" id="IPR045004">
    <property type="entry name" value="ECH_dom"/>
</dbReference>
<sequence>MGTHTLIARGASMAKASTKCALPYIKSATATRIAKTTTLGNVTVRYASATAAAADVKQATRKAARSTARSAEAQASRDLTRNRHVTESHVALQGVRLGYSRKGEEQQVLVSSHPPMKVYNLQTQVLTHTLVKQLRTELRANNLDTDGTRVIVLRQEPANKGPTLLESEHSISKTNSLALRNQFELCDDLLHSRPVFAVIEGHVTDAGAAVAASCYHRVATNNSSFQARSQNSGLVHGGMLPLLASLDNYMAEYLVLTGATLHGQDLFTSGLSTVYVPYERLELLYQRLPMLLSISPDTIQAVLCEFAEAGPADGTLDFKKMEMIKSVFHSRHTTIHEVMESLKKVTRSREIMEARMPTMIDEETLMSEVHNSHEQFAINTYNQIRHNLLDPQVEKELEITLRMIREARQLSMQSRLKYFFRLQTNVKKMGLNREFADYRRPLPAEHELCLPVHAALEQKMAKVARTIDDVAEDAILKHLNKFGDRYGGEQSGFATKFLKDSLGERAYASIPANMRPKREPVGQTGFVDETGAIHVEQPAVGGTEADSKHPKDTSTVELNEQGEPLVTYELTESGALEVRDHGTQDDITIEISDMEDSADEGAATAAPYGHEVDIPLYRKDDGPADESDKSEGMLMDEINVFHTPGAKGVITHSEFWHAVSMVKRRKKNKYGLGFCSQFDILRRLSHRLQIPGNRAQLDSLFSVDDRRLQHEKVLYSVDREERANMLKKQVEEEQHLLNQSRQQIVDIKRNKLKAKRKRYLDRKKAQ</sequence>
<keyword evidence="4" id="KW-0175">Coiled coil</keyword>
<comment type="catalytic activity">
    <reaction evidence="1">
        <text>3-hydroxy-2-methylpropanoyl-CoA + H2O = 3-hydroxy-2-methylpropanoate + CoA + H(+)</text>
        <dbReference type="Rhea" id="RHEA:20888"/>
        <dbReference type="ChEBI" id="CHEBI:11805"/>
        <dbReference type="ChEBI" id="CHEBI:15377"/>
        <dbReference type="ChEBI" id="CHEBI:15378"/>
        <dbReference type="ChEBI" id="CHEBI:57287"/>
        <dbReference type="ChEBI" id="CHEBI:57340"/>
        <dbReference type="EC" id="3.1.2.4"/>
    </reaction>
</comment>
<dbReference type="InterPro" id="IPR029045">
    <property type="entry name" value="ClpP/crotonase-like_dom_sf"/>
</dbReference>
<dbReference type="GO" id="GO:0003860">
    <property type="term" value="F:3-hydroxyisobutyryl-CoA hydrolase activity"/>
    <property type="evidence" value="ECO:0007669"/>
    <property type="project" value="UniProtKB-EC"/>
</dbReference>
<protein>
    <recommendedName>
        <fullName evidence="2">3-hydroxyisobutyryl-CoA hydrolase</fullName>
        <ecNumber evidence="2">3.1.2.4</ecNumber>
    </recommendedName>
</protein>
<dbReference type="AlphaFoldDB" id="A0A0L0G070"/>
<keyword evidence="3" id="KW-0378">Hydrolase</keyword>
<feature type="region of interest" description="Disordered" evidence="5">
    <location>
        <begin position="599"/>
        <end position="629"/>
    </location>
</feature>
<dbReference type="PANTHER" id="PTHR43176:SF3">
    <property type="entry name" value="3-HYDROXYISOBUTYRYL-COA HYDROLASE, MITOCHONDRIAL"/>
    <property type="match status" value="1"/>
</dbReference>
<dbReference type="Gene3D" id="3.90.226.10">
    <property type="entry name" value="2-enoyl-CoA Hydratase, Chain A, domain 1"/>
    <property type="match status" value="1"/>
</dbReference>
<dbReference type="SUPFAM" id="SSF52096">
    <property type="entry name" value="ClpP/crotonase"/>
    <property type="match status" value="1"/>
</dbReference>
<evidence type="ECO:0000259" key="6">
    <source>
        <dbReference type="Pfam" id="PF16113"/>
    </source>
</evidence>
<reference evidence="7 8" key="1">
    <citation type="submission" date="2011-02" db="EMBL/GenBank/DDBJ databases">
        <title>The Genome Sequence of Sphaeroforma arctica JP610.</title>
        <authorList>
            <consortium name="The Broad Institute Genome Sequencing Platform"/>
            <person name="Russ C."/>
            <person name="Cuomo C."/>
            <person name="Young S.K."/>
            <person name="Zeng Q."/>
            <person name="Gargeya S."/>
            <person name="Alvarado L."/>
            <person name="Berlin A."/>
            <person name="Chapman S.B."/>
            <person name="Chen Z."/>
            <person name="Freedman E."/>
            <person name="Gellesch M."/>
            <person name="Goldberg J."/>
            <person name="Griggs A."/>
            <person name="Gujja S."/>
            <person name="Heilman E."/>
            <person name="Heiman D."/>
            <person name="Howarth C."/>
            <person name="Mehta T."/>
            <person name="Neiman D."/>
            <person name="Pearson M."/>
            <person name="Roberts A."/>
            <person name="Saif S."/>
            <person name="Shea T."/>
            <person name="Shenoy N."/>
            <person name="Sisk P."/>
            <person name="Stolte C."/>
            <person name="Sykes S."/>
            <person name="White J."/>
            <person name="Yandava C."/>
            <person name="Burger G."/>
            <person name="Gray M.W."/>
            <person name="Holland P.W.H."/>
            <person name="King N."/>
            <person name="Lang F.B.F."/>
            <person name="Roger A.J."/>
            <person name="Ruiz-Trillo I."/>
            <person name="Haas B."/>
            <person name="Nusbaum C."/>
            <person name="Birren B."/>
        </authorList>
    </citation>
    <scope>NUCLEOTIDE SEQUENCE [LARGE SCALE GENOMIC DNA]</scope>
    <source>
        <strain evidence="7 8">JP610</strain>
    </source>
</reference>
<dbReference type="GO" id="GO:0006574">
    <property type="term" value="P:L-valine catabolic process"/>
    <property type="evidence" value="ECO:0007669"/>
    <property type="project" value="TreeGrafter"/>
</dbReference>